<name>A0A6M0ILH2_9BACT</name>
<gene>
    <name evidence="2" type="ORF">GK091_15270</name>
</gene>
<comment type="caution">
    <text evidence="2">The sequence shown here is derived from an EMBL/GenBank/DDBJ whole genome shotgun (WGS) entry which is preliminary data.</text>
</comment>
<evidence type="ECO:0000313" key="2">
    <source>
        <dbReference type="EMBL" id="NEU68251.1"/>
    </source>
</evidence>
<dbReference type="PANTHER" id="PTHR43312">
    <property type="entry name" value="D-THREO-ALDOSE 1-DEHYDROGENASE"/>
    <property type="match status" value="1"/>
</dbReference>
<proteinExistence type="predicted"/>
<dbReference type="Pfam" id="PF00248">
    <property type="entry name" value="Aldo_ket_red"/>
    <property type="match status" value="1"/>
</dbReference>
<dbReference type="AlphaFoldDB" id="A0A6M0ILH2"/>
<organism evidence="2 3">
    <name type="scientific">Spirosoma agri</name>
    <dbReference type="NCBI Taxonomy" id="1987381"/>
    <lineage>
        <taxon>Bacteria</taxon>
        <taxon>Pseudomonadati</taxon>
        <taxon>Bacteroidota</taxon>
        <taxon>Cytophagia</taxon>
        <taxon>Cytophagales</taxon>
        <taxon>Cytophagaceae</taxon>
        <taxon>Spirosoma</taxon>
    </lineage>
</organism>
<dbReference type="InterPro" id="IPR023210">
    <property type="entry name" value="NADP_OxRdtase_dom"/>
</dbReference>
<dbReference type="EMBL" id="JAAGNZ010000001">
    <property type="protein sequence ID" value="NEU68251.1"/>
    <property type="molecule type" value="Genomic_DNA"/>
</dbReference>
<dbReference type="InterPro" id="IPR053135">
    <property type="entry name" value="AKR2_Oxidoreductase"/>
</dbReference>
<sequence>MINSFSRRAMLRQTAIAGFGALTGSFSANMDPQSILTRQIPSSGERLPVVGLGSWQQFDVGPSDPDRRSLRDVLTLMHKQGGKLIDASPMYGRAEEVIGDLTTDLALTDNFFLATKVWTTGKQAGIDQMQTSLRRMRRKTLDLVQIHNLVDWQTQLKTLKDWKQAGTIRYIGITHYTASAHDQLERIVKSEPIDFVQMNYSIRVRNAERSLLPSAREKGVAVLVNEPFETGSLFRLVKGKPLPTWSSEYDIRSWGQFFLKFILANPAVTCVIPGTSDPKHLTDNLGAGSGRLPDGKIQAQMAAYVATL</sequence>
<reference evidence="2 3" key="1">
    <citation type="submission" date="2020-02" db="EMBL/GenBank/DDBJ databases">
        <title>Draft genome sequence of two Spirosoma agri KCTC 52727 and Spirosoma terrae KCTC 52035.</title>
        <authorList>
            <person name="Rojas J."/>
            <person name="Ambika Manirajan B."/>
            <person name="Ratering S."/>
            <person name="Suarez C."/>
            <person name="Schnell S."/>
        </authorList>
    </citation>
    <scope>NUCLEOTIDE SEQUENCE [LARGE SCALE GENOMIC DNA]</scope>
    <source>
        <strain evidence="2 3">KCTC 52727</strain>
    </source>
</reference>
<protein>
    <submittedName>
        <fullName evidence="2">Aldo/keto reductase</fullName>
    </submittedName>
</protein>
<feature type="domain" description="NADP-dependent oxidoreductase" evidence="1">
    <location>
        <begin position="50"/>
        <end position="298"/>
    </location>
</feature>
<dbReference type="CDD" id="cd19095">
    <property type="entry name" value="AKR_PA4992-like"/>
    <property type="match status" value="1"/>
</dbReference>
<dbReference type="RefSeq" id="WP_164039910.1">
    <property type="nucleotide sequence ID" value="NZ_JAAGNZ010000001.1"/>
</dbReference>
<dbReference type="PANTHER" id="PTHR43312:SF1">
    <property type="entry name" value="NADP-DEPENDENT OXIDOREDUCTASE DOMAIN-CONTAINING PROTEIN"/>
    <property type="match status" value="1"/>
</dbReference>
<dbReference type="InterPro" id="IPR036812">
    <property type="entry name" value="NAD(P)_OxRdtase_dom_sf"/>
</dbReference>
<keyword evidence="3" id="KW-1185">Reference proteome</keyword>
<accession>A0A6M0ILH2</accession>
<dbReference type="Proteomes" id="UP000477386">
    <property type="component" value="Unassembled WGS sequence"/>
</dbReference>
<evidence type="ECO:0000313" key="3">
    <source>
        <dbReference type="Proteomes" id="UP000477386"/>
    </source>
</evidence>
<dbReference type="Gene3D" id="3.20.20.100">
    <property type="entry name" value="NADP-dependent oxidoreductase domain"/>
    <property type="match status" value="1"/>
</dbReference>
<dbReference type="SUPFAM" id="SSF51430">
    <property type="entry name" value="NAD(P)-linked oxidoreductase"/>
    <property type="match status" value="1"/>
</dbReference>
<evidence type="ECO:0000259" key="1">
    <source>
        <dbReference type="Pfam" id="PF00248"/>
    </source>
</evidence>